<dbReference type="SUPFAM" id="SSF52540">
    <property type="entry name" value="P-loop containing nucleoside triphosphate hydrolases"/>
    <property type="match status" value="1"/>
</dbReference>
<organism evidence="4 5">
    <name type="scientific">Emiliania huxleyi (strain CCMP1516)</name>
    <dbReference type="NCBI Taxonomy" id="280463"/>
    <lineage>
        <taxon>Eukaryota</taxon>
        <taxon>Haptista</taxon>
        <taxon>Haptophyta</taxon>
        <taxon>Prymnesiophyceae</taxon>
        <taxon>Isochrysidales</taxon>
        <taxon>Noelaerhabdaceae</taxon>
        <taxon>Emiliania</taxon>
    </lineage>
</organism>
<dbReference type="InterPro" id="IPR050747">
    <property type="entry name" value="Mitochondrial_chaperone_BCS1"/>
</dbReference>
<dbReference type="InterPro" id="IPR003959">
    <property type="entry name" value="ATPase_AAA_core"/>
</dbReference>
<feature type="compositionally biased region" description="Basic and acidic residues" evidence="2">
    <location>
        <begin position="153"/>
        <end position="177"/>
    </location>
</feature>
<dbReference type="RefSeq" id="XP_005786559.1">
    <property type="nucleotide sequence ID" value="XM_005786502.1"/>
</dbReference>
<name>A0A0D3KEE5_EMIH1</name>
<reference evidence="4" key="2">
    <citation type="submission" date="2024-10" db="UniProtKB">
        <authorList>
            <consortium name="EnsemblProtists"/>
        </authorList>
    </citation>
    <scope>IDENTIFICATION</scope>
</reference>
<evidence type="ECO:0000313" key="5">
    <source>
        <dbReference type="Proteomes" id="UP000013827"/>
    </source>
</evidence>
<comment type="subcellular location">
    <subcellularLocation>
        <location evidence="1">Mitochondrion membrane</location>
    </subcellularLocation>
</comment>
<dbReference type="GO" id="GO:0031966">
    <property type="term" value="C:mitochondrial membrane"/>
    <property type="evidence" value="ECO:0007669"/>
    <property type="project" value="UniProtKB-SubCell"/>
</dbReference>
<dbReference type="GeneID" id="17279400"/>
<protein>
    <recommendedName>
        <fullName evidence="3">BCS1 N-terminal domain-containing protein</fullName>
    </recommendedName>
</protein>
<dbReference type="STRING" id="2903.R1F5D3"/>
<dbReference type="KEGG" id="ehx:EMIHUDRAFT_41925"/>
<dbReference type="GO" id="GO:0016887">
    <property type="term" value="F:ATP hydrolysis activity"/>
    <property type="evidence" value="ECO:0007669"/>
    <property type="project" value="InterPro"/>
</dbReference>
<dbReference type="Gene3D" id="3.40.50.300">
    <property type="entry name" value="P-loop containing nucleotide triphosphate hydrolases"/>
    <property type="match status" value="1"/>
</dbReference>
<dbReference type="EnsemblProtists" id="EOD34130">
    <property type="protein sequence ID" value="EOD34130"/>
    <property type="gene ID" value="EMIHUDRAFT_41925"/>
</dbReference>
<dbReference type="AlphaFoldDB" id="A0A0D3KEE5"/>
<dbReference type="HOGENOM" id="CLU_010189_6_0_1"/>
<evidence type="ECO:0000256" key="2">
    <source>
        <dbReference type="SAM" id="MobiDB-lite"/>
    </source>
</evidence>
<proteinExistence type="predicted"/>
<dbReference type="GO" id="GO:0005524">
    <property type="term" value="F:ATP binding"/>
    <property type="evidence" value="ECO:0007669"/>
    <property type="project" value="InterPro"/>
</dbReference>
<feature type="region of interest" description="Disordered" evidence="2">
    <location>
        <begin position="153"/>
        <end position="180"/>
    </location>
</feature>
<dbReference type="PaxDb" id="2903-EOD34130"/>
<accession>A0A0D3KEE5</accession>
<dbReference type="OMA" id="PRPFRDT"/>
<dbReference type="SMART" id="SM01024">
    <property type="entry name" value="BCS1_N"/>
    <property type="match status" value="1"/>
</dbReference>
<evidence type="ECO:0000259" key="3">
    <source>
        <dbReference type="SMART" id="SM01024"/>
    </source>
</evidence>
<dbReference type="Proteomes" id="UP000013827">
    <property type="component" value="Unassembled WGS sequence"/>
</dbReference>
<dbReference type="Pfam" id="PF00004">
    <property type="entry name" value="AAA"/>
    <property type="match status" value="1"/>
</dbReference>
<evidence type="ECO:0000313" key="4">
    <source>
        <dbReference type="EnsemblProtists" id="EOD34130"/>
    </source>
</evidence>
<keyword evidence="5" id="KW-1185">Reference proteome</keyword>
<reference evidence="5" key="1">
    <citation type="journal article" date="2013" name="Nature">
        <title>Pan genome of the phytoplankton Emiliania underpins its global distribution.</title>
        <authorList>
            <person name="Read B.A."/>
            <person name="Kegel J."/>
            <person name="Klute M.J."/>
            <person name="Kuo A."/>
            <person name="Lefebvre S.C."/>
            <person name="Maumus F."/>
            <person name="Mayer C."/>
            <person name="Miller J."/>
            <person name="Monier A."/>
            <person name="Salamov A."/>
            <person name="Young J."/>
            <person name="Aguilar M."/>
            <person name="Claverie J.M."/>
            <person name="Frickenhaus S."/>
            <person name="Gonzalez K."/>
            <person name="Herman E.K."/>
            <person name="Lin Y.C."/>
            <person name="Napier J."/>
            <person name="Ogata H."/>
            <person name="Sarno A.F."/>
            <person name="Shmutz J."/>
            <person name="Schroeder D."/>
            <person name="de Vargas C."/>
            <person name="Verret F."/>
            <person name="von Dassow P."/>
            <person name="Valentin K."/>
            <person name="Van de Peer Y."/>
            <person name="Wheeler G."/>
            <person name="Dacks J.B."/>
            <person name="Delwiche C.F."/>
            <person name="Dyhrman S.T."/>
            <person name="Glockner G."/>
            <person name="John U."/>
            <person name="Richards T."/>
            <person name="Worden A.Z."/>
            <person name="Zhang X."/>
            <person name="Grigoriev I.V."/>
            <person name="Allen A.E."/>
            <person name="Bidle K."/>
            <person name="Borodovsky M."/>
            <person name="Bowler C."/>
            <person name="Brownlee C."/>
            <person name="Cock J.M."/>
            <person name="Elias M."/>
            <person name="Gladyshev V.N."/>
            <person name="Groth M."/>
            <person name="Guda C."/>
            <person name="Hadaegh A."/>
            <person name="Iglesias-Rodriguez M.D."/>
            <person name="Jenkins J."/>
            <person name="Jones B.M."/>
            <person name="Lawson T."/>
            <person name="Leese F."/>
            <person name="Lindquist E."/>
            <person name="Lobanov A."/>
            <person name="Lomsadze A."/>
            <person name="Malik S.B."/>
            <person name="Marsh M.E."/>
            <person name="Mackinder L."/>
            <person name="Mock T."/>
            <person name="Mueller-Roeber B."/>
            <person name="Pagarete A."/>
            <person name="Parker M."/>
            <person name="Probert I."/>
            <person name="Quesneville H."/>
            <person name="Raines C."/>
            <person name="Rensing S.A."/>
            <person name="Riano-Pachon D.M."/>
            <person name="Richier S."/>
            <person name="Rokitta S."/>
            <person name="Shiraiwa Y."/>
            <person name="Soanes D.M."/>
            <person name="van der Giezen M."/>
            <person name="Wahlund T.M."/>
            <person name="Williams B."/>
            <person name="Wilson W."/>
            <person name="Wolfe G."/>
            <person name="Wurch L.L."/>
        </authorList>
    </citation>
    <scope>NUCLEOTIDE SEQUENCE</scope>
</reference>
<dbReference type="InterPro" id="IPR027417">
    <property type="entry name" value="P-loop_NTPase"/>
</dbReference>
<dbReference type="eggNOG" id="KOG0743">
    <property type="taxonomic scope" value="Eukaryota"/>
</dbReference>
<dbReference type="InterPro" id="IPR014851">
    <property type="entry name" value="BCS1_N"/>
</dbReference>
<sequence length="341" mass="37191">LEDNPYFSAGFALGVAGTGLAAARGAGRGALTLAQRHLLVTLEVTSKDKSYPWVLHRLFGGGGGGGGALRQHVSVETVVERLANGKVETRFEFLPCPGRHVLRYNGSLLMVERQREQQTVDFQTGQPWESVRLTALGRSPTLFSELLAEAQARADSKRDTSPRPFRDTSPRPFRDTWRPFGQPRRRRPLASVVLDQGIAEHILNDVTEFISPQEWYVSRGIPLPRATVHNSGPPGSGKSSFVAALAGHLGYDICVLNLAEPGGPHLGSPRLTDDRLSHALTHAPAGSLVLLEDPARPFQQDRDPTDRRSSFATFSGLLNALDGVAAGEERLLFMTTNHIER</sequence>
<dbReference type="PANTHER" id="PTHR23070">
    <property type="entry name" value="BCS1 AAA-TYPE ATPASE"/>
    <property type="match status" value="1"/>
</dbReference>
<evidence type="ECO:0000256" key="1">
    <source>
        <dbReference type="ARBA" id="ARBA00004325"/>
    </source>
</evidence>
<dbReference type="Pfam" id="PF08740">
    <property type="entry name" value="BCS1_N"/>
    <property type="match status" value="1"/>
</dbReference>
<feature type="domain" description="BCS1 N-terminal" evidence="3">
    <location>
        <begin position="13"/>
        <end position="192"/>
    </location>
</feature>